<name>A0ABV7W4I4_9BURK</name>
<keyword evidence="4" id="KW-1185">Reference proteome</keyword>
<dbReference type="InterPro" id="IPR042100">
    <property type="entry name" value="Bug_dom1"/>
</dbReference>
<dbReference type="Gene3D" id="3.40.190.10">
    <property type="entry name" value="Periplasmic binding protein-like II"/>
    <property type="match status" value="1"/>
</dbReference>
<dbReference type="PANTHER" id="PTHR42928:SF5">
    <property type="entry name" value="BLR1237 PROTEIN"/>
    <property type="match status" value="1"/>
</dbReference>
<comment type="caution">
    <text evidence="3">The sequence shown here is derived from an EMBL/GenBank/DDBJ whole genome shotgun (WGS) entry which is preliminary data.</text>
</comment>
<proteinExistence type="inferred from homology"/>
<dbReference type="Pfam" id="PF03401">
    <property type="entry name" value="TctC"/>
    <property type="match status" value="1"/>
</dbReference>
<dbReference type="Proteomes" id="UP001595729">
    <property type="component" value="Unassembled WGS sequence"/>
</dbReference>
<dbReference type="SUPFAM" id="SSF53850">
    <property type="entry name" value="Periplasmic binding protein-like II"/>
    <property type="match status" value="1"/>
</dbReference>
<dbReference type="CDD" id="cd07012">
    <property type="entry name" value="PBP2_Bug_TTT"/>
    <property type="match status" value="1"/>
</dbReference>
<evidence type="ECO:0000256" key="1">
    <source>
        <dbReference type="ARBA" id="ARBA00006987"/>
    </source>
</evidence>
<gene>
    <name evidence="3" type="ORF">ACFOPI_13755</name>
</gene>
<dbReference type="Gene3D" id="3.40.190.150">
    <property type="entry name" value="Bordetella uptake gene, domain 1"/>
    <property type="match status" value="1"/>
</dbReference>
<dbReference type="EMBL" id="JBHRXX010000005">
    <property type="protein sequence ID" value="MFC3684665.1"/>
    <property type="molecule type" value="Genomic_DNA"/>
</dbReference>
<protein>
    <submittedName>
        <fullName evidence="3">Bug family tripartite tricarboxylate transporter substrate binding protein</fullName>
    </submittedName>
</protein>
<reference evidence="4" key="1">
    <citation type="journal article" date="2019" name="Int. J. Syst. Evol. Microbiol.">
        <title>The Global Catalogue of Microorganisms (GCM) 10K type strain sequencing project: providing services to taxonomists for standard genome sequencing and annotation.</title>
        <authorList>
            <consortium name="The Broad Institute Genomics Platform"/>
            <consortium name="The Broad Institute Genome Sequencing Center for Infectious Disease"/>
            <person name="Wu L."/>
            <person name="Ma J."/>
        </authorList>
    </citation>
    <scope>NUCLEOTIDE SEQUENCE [LARGE SCALE GENOMIC DNA]</scope>
    <source>
        <strain evidence="4">KCTC 42501</strain>
    </source>
</reference>
<keyword evidence="2" id="KW-0732">Signal</keyword>
<accession>A0ABV7W4I4</accession>
<evidence type="ECO:0000313" key="3">
    <source>
        <dbReference type="EMBL" id="MFC3684665.1"/>
    </source>
</evidence>
<sequence>MNRSLLFRALAAAALGAATLSPALAQSTWPDKPIRVVLPFPPGGPSDMVIRVLTDKLLASLKQPVVVDNKPGAGGNIGATMVARAAPDGYTWLWTPDTVLTVNPHVYKQTGFKAEDFVAVSMATTFSSTLVCHPKVGVKTLQELVAKAKTSKMSYASGGAGVPGHLSMELLQTMAGFDMSHVPYKGPAPAMQDVLGGQVDCGLLAGPTVLPHVGSGRLLALAVSGVKRSPVLPDVPTLDEAGVKGYQADFGLALLAPKGTPEAIVSRFRQAFVEALKSPEVVEKLKANDQVVVASTEAEAARSIEASSKKWGEVVRRIKLTVD</sequence>
<organism evidence="3 4">
    <name type="scientific">Hydrogenophaga luteola</name>
    <dbReference type="NCBI Taxonomy" id="1591122"/>
    <lineage>
        <taxon>Bacteria</taxon>
        <taxon>Pseudomonadati</taxon>
        <taxon>Pseudomonadota</taxon>
        <taxon>Betaproteobacteria</taxon>
        <taxon>Burkholderiales</taxon>
        <taxon>Comamonadaceae</taxon>
        <taxon>Hydrogenophaga</taxon>
    </lineage>
</organism>
<dbReference type="InterPro" id="IPR005064">
    <property type="entry name" value="BUG"/>
</dbReference>
<comment type="similarity">
    <text evidence="1">Belongs to the UPF0065 (bug) family.</text>
</comment>
<dbReference type="PIRSF" id="PIRSF017082">
    <property type="entry name" value="YflP"/>
    <property type="match status" value="1"/>
</dbReference>
<evidence type="ECO:0000256" key="2">
    <source>
        <dbReference type="SAM" id="SignalP"/>
    </source>
</evidence>
<dbReference type="RefSeq" id="WP_382174690.1">
    <property type="nucleotide sequence ID" value="NZ_JBHRXX010000005.1"/>
</dbReference>
<feature type="chain" id="PRO_5045534317" evidence="2">
    <location>
        <begin position="26"/>
        <end position="323"/>
    </location>
</feature>
<dbReference type="PANTHER" id="PTHR42928">
    <property type="entry name" value="TRICARBOXYLATE-BINDING PROTEIN"/>
    <property type="match status" value="1"/>
</dbReference>
<evidence type="ECO:0000313" key="4">
    <source>
        <dbReference type="Proteomes" id="UP001595729"/>
    </source>
</evidence>
<feature type="signal peptide" evidence="2">
    <location>
        <begin position="1"/>
        <end position="25"/>
    </location>
</feature>